<proteinExistence type="predicted"/>
<name>A0A1K2HNC0_9NEIS</name>
<dbReference type="RefSeq" id="WP_072429340.1">
    <property type="nucleotide sequence ID" value="NZ_FPKR01000011.1"/>
</dbReference>
<evidence type="ECO:0000313" key="2">
    <source>
        <dbReference type="Proteomes" id="UP000186513"/>
    </source>
</evidence>
<keyword evidence="2" id="KW-1185">Reference proteome</keyword>
<dbReference type="InterPro" id="IPR014993">
    <property type="entry name" value="DUF1841"/>
</dbReference>
<dbReference type="STRING" id="1121279.SAMN02745887_02846"/>
<protein>
    <recommendedName>
        <fullName evidence="3">DUF1841 domain-containing protein</fullName>
    </recommendedName>
</protein>
<dbReference type="Pfam" id="PF08897">
    <property type="entry name" value="DUF1841"/>
    <property type="match status" value="1"/>
</dbReference>
<evidence type="ECO:0008006" key="3">
    <source>
        <dbReference type="Google" id="ProtNLM"/>
    </source>
</evidence>
<organism evidence="1 2">
    <name type="scientific">Chitinimonas taiwanensis DSM 18899</name>
    <dbReference type="NCBI Taxonomy" id="1121279"/>
    <lineage>
        <taxon>Bacteria</taxon>
        <taxon>Pseudomonadati</taxon>
        <taxon>Pseudomonadota</taxon>
        <taxon>Betaproteobacteria</taxon>
        <taxon>Neisseriales</taxon>
        <taxon>Chitinibacteraceae</taxon>
        <taxon>Chitinimonas</taxon>
    </lineage>
</organism>
<dbReference type="AlphaFoldDB" id="A0A1K2HNC0"/>
<gene>
    <name evidence="1" type="ORF">SAMN02745887_02846</name>
</gene>
<dbReference type="Proteomes" id="UP000186513">
    <property type="component" value="Unassembled WGS sequence"/>
</dbReference>
<dbReference type="OrthoDB" id="9789432at2"/>
<accession>A0A1K2HNC0</accession>
<sequence>MFNPSRDQARQFLFDTWAKHKQQAALTDLERIAFAVLTRHPEYQPIVDAPERYRDKDYLPEFGETNPFLHMSMHLAIEEQLSIDQPTGVRALYRALCEHSGDEHRAQHEMMDCLAEMIWQAQRSGTGPDGALYLACMRRKAGLDEAG</sequence>
<evidence type="ECO:0000313" key="1">
    <source>
        <dbReference type="EMBL" id="SFZ78197.1"/>
    </source>
</evidence>
<dbReference type="EMBL" id="FPKR01000011">
    <property type="protein sequence ID" value="SFZ78197.1"/>
    <property type="molecule type" value="Genomic_DNA"/>
</dbReference>
<reference evidence="1 2" key="1">
    <citation type="submission" date="2016-11" db="EMBL/GenBank/DDBJ databases">
        <authorList>
            <person name="Jaros S."/>
            <person name="Januszkiewicz K."/>
            <person name="Wedrychowicz H."/>
        </authorList>
    </citation>
    <scope>NUCLEOTIDE SEQUENCE [LARGE SCALE GENOMIC DNA]</scope>
    <source>
        <strain evidence="1 2">DSM 18899</strain>
    </source>
</reference>